<dbReference type="InterPro" id="IPR032710">
    <property type="entry name" value="NTF2-like_dom_sf"/>
</dbReference>
<evidence type="ECO:0000313" key="2">
    <source>
        <dbReference type="EMBL" id="KHT53752.1"/>
    </source>
</evidence>
<dbReference type="Gene3D" id="3.10.450.50">
    <property type="match status" value="1"/>
</dbReference>
<feature type="domain" description="DUF4440" evidence="1">
    <location>
        <begin position="21"/>
        <end position="118"/>
    </location>
</feature>
<dbReference type="Proteomes" id="UP000031197">
    <property type="component" value="Unassembled WGS sequence"/>
</dbReference>
<dbReference type="AlphaFoldDB" id="A0A0B3YH38"/>
<dbReference type="SUPFAM" id="SSF54427">
    <property type="entry name" value="NTF2-like"/>
    <property type="match status" value="1"/>
</dbReference>
<dbReference type="OrthoDB" id="121974at2"/>
<dbReference type="EMBL" id="JWLW01000013">
    <property type="protein sequence ID" value="KHT53752.1"/>
    <property type="molecule type" value="Genomic_DNA"/>
</dbReference>
<dbReference type="InterPro" id="IPR027843">
    <property type="entry name" value="DUF4440"/>
</dbReference>
<sequence length="130" mass="14922">MPYVPAPVIEKLGSSMEFDTIRNLELELNDLATRKNKQRLEVLIADEFEEVGKSGKRFSKSDIINELVNEESVAFSAHDFSFVVLAKDCVLVKYLTTINQQSAYRCSIWKKSQNNWQIQYHQGTPIKHAT</sequence>
<dbReference type="RefSeq" id="WP_039219435.1">
    <property type="nucleotide sequence ID" value="NZ_JWLW01000013.1"/>
</dbReference>
<comment type="caution">
    <text evidence="2">The sequence shown here is derived from an EMBL/GenBank/DDBJ whole genome shotgun (WGS) entry which is preliminary data.</text>
</comment>
<organism evidence="2 3">
    <name type="scientific">Alteromonas marina</name>
    <dbReference type="NCBI Taxonomy" id="203795"/>
    <lineage>
        <taxon>Bacteria</taxon>
        <taxon>Pseudomonadati</taxon>
        <taxon>Pseudomonadota</taxon>
        <taxon>Gammaproteobacteria</taxon>
        <taxon>Alteromonadales</taxon>
        <taxon>Alteromonadaceae</taxon>
        <taxon>Alteromonas/Salinimonas group</taxon>
        <taxon>Alteromonas</taxon>
    </lineage>
</organism>
<evidence type="ECO:0000313" key="3">
    <source>
        <dbReference type="Proteomes" id="UP000031197"/>
    </source>
</evidence>
<evidence type="ECO:0000259" key="1">
    <source>
        <dbReference type="Pfam" id="PF14534"/>
    </source>
</evidence>
<keyword evidence="3" id="KW-1185">Reference proteome</keyword>
<protein>
    <recommendedName>
        <fullName evidence="1">DUF4440 domain-containing protein</fullName>
    </recommendedName>
</protein>
<reference evidence="2 3" key="1">
    <citation type="submission" date="2014-12" db="EMBL/GenBank/DDBJ databases">
        <title>Genome sequencing of Alteromonas marina AD001.</title>
        <authorList>
            <person name="Adrian T.G.S."/>
            <person name="Chan K.G."/>
        </authorList>
    </citation>
    <scope>NUCLEOTIDE SEQUENCE [LARGE SCALE GENOMIC DNA]</scope>
    <source>
        <strain evidence="2 3">AD001</strain>
    </source>
</reference>
<name>A0A0B3YH38_9ALTE</name>
<proteinExistence type="predicted"/>
<dbReference type="Pfam" id="PF14534">
    <property type="entry name" value="DUF4440"/>
    <property type="match status" value="1"/>
</dbReference>
<accession>A0A0B3YH38</accession>
<gene>
    <name evidence="2" type="ORF">RJ41_08675</name>
</gene>